<dbReference type="AlphaFoldDB" id="A0AA87NT56"/>
<reference evidence="3 4" key="1">
    <citation type="submission" date="2013-04" db="EMBL/GenBank/DDBJ databases">
        <title>The Genome Sequence of Treponema medium ATCC 700293.</title>
        <authorList>
            <consortium name="The Broad Institute Genomics Platform"/>
            <person name="Earl A."/>
            <person name="Ward D."/>
            <person name="Feldgarden M."/>
            <person name="Gevers D."/>
            <person name="Leonetti C."/>
            <person name="Blanton J.M."/>
            <person name="Dewhirst F.E."/>
            <person name="Izard J."/>
            <person name="Walker B."/>
            <person name="Young S."/>
            <person name="Zeng Q."/>
            <person name="Gargeya S."/>
            <person name="Fitzgerald M."/>
            <person name="Haas B."/>
            <person name="Abouelleil A."/>
            <person name="Allen A.W."/>
            <person name="Alvarado L."/>
            <person name="Arachchi H.M."/>
            <person name="Berlin A.M."/>
            <person name="Chapman S.B."/>
            <person name="Gainer-Dewar J."/>
            <person name="Goldberg J."/>
            <person name="Griggs A."/>
            <person name="Gujja S."/>
            <person name="Hansen M."/>
            <person name="Howarth C."/>
            <person name="Imamovic A."/>
            <person name="Ireland A."/>
            <person name="Larimer J."/>
            <person name="McCowan C."/>
            <person name="Murphy C."/>
            <person name="Pearson M."/>
            <person name="Poon T.W."/>
            <person name="Priest M."/>
            <person name="Roberts A."/>
            <person name="Saif S."/>
            <person name="Shea T."/>
            <person name="Sisk P."/>
            <person name="Sykes S."/>
            <person name="Wortman J."/>
            <person name="Nusbaum C."/>
            <person name="Birren B."/>
        </authorList>
    </citation>
    <scope>NUCLEOTIDE SEQUENCE [LARGE SCALE GENOMIC DNA]</scope>
    <source>
        <strain evidence="3 4">ATCC 700293</strain>
    </source>
</reference>
<gene>
    <name evidence="3" type="ORF">HMPREF9195_00200</name>
</gene>
<sequence length="305" mass="34331">MAIPTYEECMLPLMKIAEDGKEHLFREATDVLINQFNLTEKEKQELLPSGSAFVINNRIGWARTYLTKAGLLLKTKRGYFRISEEGKKLLQKEPAFINTKMLKEYDAFNDFQSTKGSDNSENNKTEHNIEQSITPHELLESGYLSIKNELANELLSTIKNISPQKFEKLVIDLLVKMGYGGSIKEAATVVGKSGDEGIDGIIKEDKLGLDVIYIQAKKWDSVTIGRPEIQKFAGALLGKKAKKGIFITTSTFTNEAKKYVTDIDAKIILLDGKQLTELMIENNLGVSTQDVYTIKRIDSDYFEEN</sequence>
<dbReference type="EMBL" id="ATFE01000003">
    <property type="protein sequence ID" value="EPF29500.1"/>
    <property type="molecule type" value="Genomic_DNA"/>
</dbReference>
<dbReference type="PANTHER" id="PTHR30015">
    <property type="entry name" value="MRR RESTRICTION SYSTEM PROTEIN"/>
    <property type="match status" value="1"/>
</dbReference>
<evidence type="ECO:0000259" key="1">
    <source>
        <dbReference type="Pfam" id="PF04471"/>
    </source>
</evidence>
<proteinExistence type="predicted"/>
<evidence type="ECO:0008006" key="5">
    <source>
        <dbReference type="Google" id="ProtNLM"/>
    </source>
</evidence>
<evidence type="ECO:0000313" key="4">
    <source>
        <dbReference type="Proteomes" id="UP000014634"/>
    </source>
</evidence>
<protein>
    <recommendedName>
        <fullName evidence="5">Restriction endonuclease</fullName>
    </recommendedName>
</protein>
<dbReference type="Proteomes" id="UP000014634">
    <property type="component" value="Unassembled WGS sequence"/>
</dbReference>
<dbReference type="Gene3D" id="3.40.1350.10">
    <property type="match status" value="1"/>
</dbReference>
<comment type="caution">
    <text evidence="3">The sequence shown here is derived from an EMBL/GenBank/DDBJ whole genome shotgun (WGS) entry which is preliminary data.</text>
</comment>
<name>A0AA87NT56_TREMD</name>
<dbReference type="RefSeq" id="WP_016522200.1">
    <property type="nucleotide sequence ID" value="NZ_KE332517.1"/>
</dbReference>
<dbReference type="InterPro" id="IPR025745">
    <property type="entry name" value="Mrr-like_N_dom"/>
</dbReference>
<dbReference type="InterPro" id="IPR011856">
    <property type="entry name" value="tRNA_endonuc-like_dom_sf"/>
</dbReference>
<dbReference type="GO" id="GO:0015666">
    <property type="term" value="F:restriction endodeoxyribonuclease activity"/>
    <property type="evidence" value="ECO:0007669"/>
    <property type="project" value="TreeGrafter"/>
</dbReference>
<dbReference type="InterPro" id="IPR052906">
    <property type="entry name" value="Type_IV_Methyl-Rstrct_Enzyme"/>
</dbReference>
<dbReference type="PANTHER" id="PTHR30015:SF7">
    <property type="entry name" value="TYPE IV METHYL-DIRECTED RESTRICTION ENZYME ECOKMRR"/>
    <property type="match status" value="1"/>
</dbReference>
<feature type="domain" description="Restriction system protein Mrr-like N-terminal" evidence="2">
    <location>
        <begin position="6"/>
        <end position="91"/>
    </location>
</feature>
<dbReference type="GO" id="GO:0003677">
    <property type="term" value="F:DNA binding"/>
    <property type="evidence" value="ECO:0007669"/>
    <property type="project" value="InterPro"/>
</dbReference>
<organism evidence="3 4">
    <name type="scientific">Treponema medium ATCC 700293</name>
    <dbReference type="NCBI Taxonomy" id="1125700"/>
    <lineage>
        <taxon>Bacteria</taxon>
        <taxon>Pseudomonadati</taxon>
        <taxon>Spirochaetota</taxon>
        <taxon>Spirochaetia</taxon>
        <taxon>Spirochaetales</taxon>
        <taxon>Treponemataceae</taxon>
        <taxon>Treponema</taxon>
    </lineage>
</organism>
<dbReference type="Pfam" id="PF04471">
    <property type="entry name" value="Mrr_cat"/>
    <property type="match status" value="1"/>
</dbReference>
<dbReference type="InterPro" id="IPR007560">
    <property type="entry name" value="Restrct_endonuc_IV_Mrr"/>
</dbReference>
<dbReference type="SUPFAM" id="SSF52980">
    <property type="entry name" value="Restriction endonuclease-like"/>
    <property type="match status" value="1"/>
</dbReference>
<feature type="domain" description="Restriction endonuclease type IV Mrr" evidence="1">
    <location>
        <begin position="158"/>
        <end position="279"/>
    </location>
</feature>
<dbReference type="GO" id="GO:0009307">
    <property type="term" value="P:DNA restriction-modification system"/>
    <property type="evidence" value="ECO:0007669"/>
    <property type="project" value="InterPro"/>
</dbReference>
<evidence type="ECO:0000259" key="2">
    <source>
        <dbReference type="Pfam" id="PF14338"/>
    </source>
</evidence>
<dbReference type="InterPro" id="IPR011335">
    <property type="entry name" value="Restrct_endonuc-II-like"/>
</dbReference>
<accession>A0AA87NT56</accession>
<dbReference type="Pfam" id="PF14338">
    <property type="entry name" value="Mrr_N"/>
    <property type="match status" value="1"/>
</dbReference>
<evidence type="ECO:0000313" key="3">
    <source>
        <dbReference type="EMBL" id="EPF29500.1"/>
    </source>
</evidence>